<dbReference type="InterPro" id="IPR041577">
    <property type="entry name" value="RT_RNaseH_2"/>
</dbReference>
<feature type="domain" description="Reverse transcriptase/retrotransposon-derived protein RNase H-like" evidence="1">
    <location>
        <begin position="2"/>
        <end position="61"/>
    </location>
</feature>
<dbReference type="EMBL" id="JARQWQ010000028">
    <property type="protein sequence ID" value="KAK2562654.1"/>
    <property type="molecule type" value="Genomic_DNA"/>
</dbReference>
<evidence type="ECO:0000313" key="3">
    <source>
        <dbReference type="Proteomes" id="UP001249851"/>
    </source>
</evidence>
<reference evidence="2" key="2">
    <citation type="journal article" date="2023" name="Science">
        <title>Genomic signatures of disease resistance in endangered staghorn corals.</title>
        <authorList>
            <person name="Vollmer S.V."/>
            <person name="Selwyn J.D."/>
            <person name="Despard B.A."/>
            <person name="Roesel C.L."/>
        </authorList>
    </citation>
    <scope>NUCLEOTIDE SEQUENCE</scope>
    <source>
        <strain evidence="2">K2</strain>
    </source>
</reference>
<proteinExistence type="predicted"/>
<sequence>MAYLSPARPIVVRVEASFLEGLSADLFRNTGSGLQPVHFISRTMTDTEKRYSQTEKDALYIGQRTDSTFTSLEHQSSRSSHPTSHCSHCLKKEKTVMRPPLGIDKRVMGMQDVDSEPIYEPGKDNADPLDYLSRHPLPEKGKDAIKSVIKYVLKAKHVVVEDQIKEETCRDTQFQKLTARILTGDWEYHKKDPDIAPFYSE</sequence>
<dbReference type="Proteomes" id="UP001249851">
    <property type="component" value="Unassembled WGS sequence"/>
</dbReference>
<accession>A0AAD9V654</accession>
<organism evidence="2 3">
    <name type="scientific">Acropora cervicornis</name>
    <name type="common">Staghorn coral</name>
    <dbReference type="NCBI Taxonomy" id="6130"/>
    <lineage>
        <taxon>Eukaryota</taxon>
        <taxon>Metazoa</taxon>
        <taxon>Cnidaria</taxon>
        <taxon>Anthozoa</taxon>
        <taxon>Hexacorallia</taxon>
        <taxon>Scleractinia</taxon>
        <taxon>Astrocoeniina</taxon>
        <taxon>Acroporidae</taxon>
        <taxon>Acropora</taxon>
    </lineage>
</organism>
<reference evidence="2" key="1">
    <citation type="journal article" date="2023" name="G3 (Bethesda)">
        <title>Whole genome assembly and annotation of the endangered Caribbean coral Acropora cervicornis.</title>
        <authorList>
            <person name="Selwyn J.D."/>
            <person name="Vollmer S.V."/>
        </authorList>
    </citation>
    <scope>NUCLEOTIDE SEQUENCE</scope>
    <source>
        <strain evidence="2">K2</strain>
    </source>
</reference>
<evidence type="ECO:0000259" key="1">
    <source>
        <dbReference type="Pfam" id="PF17919"/>
    </source>
</evidence>
<dbReference type="AlphaFoldDB" id="A0AAD9V654"/>
<evidence type="ECO:0000313" key="2">
    <source>
        <dbReference type="EMBL" id="KAK2562654.1"/>
    </source>
</evidence>
<name>A0AAD9V654_ACRCE</name>
<protein>
    <recommendedName>
        <fullName evidence="1">Reverse transcriptase/retrotransposon-derived protein RNase H-like domain-containing protein</fullName>
    </recommendedName>
</protein>
<gene>
    <name evidence="2" type="ORF">P5673_014346</name>
</gene>
<comment type="caution">
    <text evidence="2">The sequence shown here is derived from an EMBL/GenBank/DDBJ whole genome shotgun (WGS) entry which is preliminary data.</text>
</comment>
<keyword evidence="3" id="KW-1185">Reference proteome</keyword>
<dbReference type="Pfam" id="PF17919">
    <property type="entry name" value="RT_RNaseH_2"/>
    <property type="match status" value="1"/>
</dbReference>